<dbReference type="OrthoDB" id="3689589at2"/>
<protein>
    <submittedName>
        <fullName evidence="1">Uncharacterized protein</fullName>
    </submittedName>
</protein>
<dbReference type="AlphaFoldDB" id="A0A1H8YPB3"/>
<accession>A0A1H8YPB3</accession>
<sequence>MAGHWTPHDDAELTAAWRLWLELDSGNWPGPDWDGTPADAVRGLERLVSTCDEILADYQRGGGPSEAGIAGVARSVYLSSTWTMKLWRDDTTPLDAERAALLHADLAGFADHVTGVRALLAAGGGWASLQDS</sequence>
<dbReference type="EMBL" id="FOEF01000032">
    <property type="protein sequence ID" value="SEP53831.1"/>
    <property type="molecule type" value="Genomic_DNA"/>
</dbReference>
<gene>
    <name evidence="1" type="ORF">SAMN04489732_13212</name>
</gene>
<dbReference type="RefSeq" id="WP_091628815.1">
    <property type="nucleotide sequence ID" value="NZ_FOEF01000032.1"/>
</dbReference>
<keyword evidence="2" id="KW-1185">Reference proteome</keyword>
<evidence type="ECO:0000313" key="2">
    <source>
        <dbReference type="Proteomes" id="UP000198582"/>
    </source>
</evidence>
<organism evidence="1 2">
    <name type="scientific">Amycolatopsis saalfeldensis</name>
    <dbReference type="NCBI Taxonomy" id="394193"/>
    <lineage>
        <taxon>Bacteria</taxon>
        <taxon>Bacillati</taxon>
        <taxon>Actinomycetota</taxon>
        <taxon>Actinomycetes</taxon>
        <taxon>Pseudonocardiales</taxon>
        <taxon>Pseudonocardiaceae</taxon>
        <taxon>Amycolatopsis</taxon>
    </lineage>
</organism>
<dbReference type="STRING" id="394193.SAMN04489732_13212"/>
<proteinExistence type="predicted"/>
<dbReference type="Proteomes" id="UP000198582">
    <property type="component" value="Unassembled WGS sequence"/>
</dbReference>
<reference evidence="1 2" key="1">
    <citation type="submission" date="2016-10" db="EMBL/GenBank/DDBJ databases">
        <authorList>
            <person name="de Groot N.N."/>
        </authorList>
    </citation>
    <scope>NUCLEOTIDE SEQUENCE [LARGE SCALE GENOMIC DNA]</scope>
    <source>
        <strain evidence="1 2">DSM 44993</strain>
    </source>
</reference>
<name>A0A1H8YPB3_9PSEU</name>
<evidence type="ECO:0000313" key="1">
    <source>
        <dbReference type="EMBL" id="SEP53831.1"/>
    </source>
</evidence>